<comment type="caution">
    <text evidence="1">The sequence shown here is derived from an EMBL/GenBank/DDBJ whole genome shotgun (WGS) entry which is preliminary data.</text>
</comment>
<dbReference type="Proteomes" id="UP000643610">
    <property type="component" value="Unassembled WGS sequence"/>
</dbReference>
<proteinExistence type="predicted"/>
<dbReference type="InterPro" id="IPR006311">
    <property type="entry name" value="TAT_signal"/>
</dbReference>
<gene>
    <name evidence="1" type="ORF">H8K33_13895</name>
</gene>
<reference evidence="1 2" key="1">
    <citation type="submission" date="2020-08" db="EMBL/GenBank/DDBJ databases">
        <title>Novel species isolated from subtropical streams in China.</title>
        <authorList>
            <person name="Lu H."/>
        </authorList>
    </citation>
    <scope>NUCLEOTIDE SEQUENCE [LARGE SCALE GENOMIC DNA]</scope>
    <source>
        <strain evidence="1 2">KCTC 52442</strain>
    </source>
</reference>
<dbReference type="Pfam" id="PF07394">
    <property type="entry name" value="DUF1501"/>
    <property type="match status" value="1"/>
</dbReference>
<sequence>MRHQSDTNPSRRAFLQRVSAMSLAGVATPWAINLAAMAEASAANAQDYKAIVCVFLYGGNDYANTLVPYDTNSYKAYQSLRPNLAYARDRLHATALNSSMPLIDRNGLQRQYALAPELAPLSPLFDSGKLGVLLNVGSLIQKTGKAQYTNKTVPLPPKLFSHNDQQSIWQSSSPEGAVSGWGGRMGDLFVSGNGKATFTCVNVSGNAVFLSGNQAVQYQVTSNGSVPLNGLSTPLFGSTACSDALRQLVTQSRTHLFENEYNRVSARSIEADQILSATLTSAPPINTTFPADNRLASQLKMVARMIASASALSAKRQVFFVSLGGFDTHDGLLTEHPVLLKTVADALAAFYNATVELGVANQVTAFTASDFGRTLTGNNDGSDHGWGSMHFMLGGAVKGGALYGTPPVVANNGEDDVGQGRLLPSTAVEQYAATLGKWLGISDSELIDLLPNLKNFDASTRDLGFL</sequence>
<evidence type="ECO:0000313" key="1">
    <source>
        <dbReference type="EMBL" id="MBC3832596.1"/>
    </source>
</evidence>
<dbReference type="PANTHER" id="PTHR43737:SF1">
    <property type="entry name" value="DUF1501 DOMAIN-CONTAINING PROTEIN"/>
    <property type="match status" value="1"/>
</dbReference>
<accession>A0ABR6XT35</accession>
<dbReference type="RefSeq" id="WP_186891632.1">
    <property type="nucleotide sequence ID" value="NZ_JACOFU010000005.1"/>
</dbReference>
<dbReference type="EMBL" id="JACOFU010000005">
    <property type="protein sequence ID" value="MBC3832596.1"/>
    <property type="molecule type" value="Genomic_DNA"/>
</dbReference>
<name>A0ABR6XT35_9BURK</name>
<protein>
    <submittedName>
        <fullName evidence="1">DUF1501 domain-containing protein</fullName>
    </submittedName>
</protein>
<dbReference type="InterPro" id="IPR010869">
    <property type="entry name" value="DUF1501"/>
</dbReference>
<keyword evidence="2" id="KW-1185">Reference proteome</keyword>
<dbReference type="PROSITE" id="PS51318">
    <property type="entry name" value="TAT"/>
    <property type="match status" value="1"/>
</dbReference>
<organism evidence="1 2">
    <name type="scientific">Undibacterium amnicola</name>
    <dbReference type="NCBI Taxonomy" id="1834038"/>
    <lineage>
        <taxon>Bacteria</taxon>
        <taxon>Pseudomonadati</taxon>
        <taxon>Pseudomonadota</taxon>
        <taxon>Betaproteobacteria</taxon>
        <taxon>Burkholderiales</taxon>
        <taxon>Oxalobacteraceae</taxon>
        <taxon>Undibacterium</taxon>
    </lineage>
</organism>
<dbReference type="PANTHER" id="PTHR43737">
    <property type="entry name" value="BLL7424 PROTEIN"/>
    <property type="match status" value="1"/>
</dbReference>
<evidence type="ECO:0000313" key="2">
    <source>
        <dbReference type="Proteomes" id="UP000643610"/>
    </source>
</evidence>